<proteinExistence type="predicted"/>
<dbReference type="AlphaFoldDB" id="A0A8J4UAC6"/>
<feature type="non-terminal residue" evidence="2">
    <location>
        <position position="55"/>
    </location>
</feature>
<dbReference type="InterPro" id="IPR042849">
    <property type="entry name" value="ARHGEF33"/>
</dbReference>
<sequence>LQALWAELKAGLQGVVQEISALQQSNSRLEEKVSKCQRDTAEKILSLRNTLNTVQ</sequence>
<protein>
    <submittedName>
        <fullName evidence="2">Rho guanine nucleotide exchange factor 33 isoform X1</fullName>
    </submittedName>
</protein>
<evidence type="ECO:0000256" key="1">
    <source>
        <dbReference type="SAM" id="Coils"/>
    </source>
</evidence>
<dbReference type="EMBL" id="QNUK01000061">
    <property type="protein sequence ID" value="KAF5904198.1"/>
    <property type="molecule type" value="Genomic_DNA"/>
</dbReference>
<evidence type="ECO:0000313" key="2">
    <source>
        <dbReference type="EMBL" id="KAF5904198.1"/>
    </source>
</evidence>
<dbReference type="PANTHER" id="PTHR46944:SF1">
    <property type="entry name" value="RHO GUANINE NUCLEOTIDE EXCHANGE FACTOR 33"/>
    <property type="match status" value="1"/>
</dbReference>
<feature type="coiled-coil region" evidence="1">
    <location>
        <begin position="12"/>
        <end position="39"/>
    </location>
</feature>
<evidence type="ECO:0000313" key="3">
    <source>
        <dbReference type="Proteomes" id="UP000727407"/>
    </source>
</evidence>
<comment type="caution">
    <text evidence="2">The sequence shown here is derived from an EMBL/GenBank/DDBJ whole genome shotgun (WGS) entry which is preliminary data.</text>
</comment>
<organism evidence="2 3">
    <name type="scientific">Clarias magur</name>
    <name type="common">Asian catfish</name>
    <name type="synonym">Macropteronotus magur</name>
    <dbReference type="NCBI Taxonomy" id="1594786"/>
    <lineage>
        <taxon>Eukaryota</taxon>
        <taxon>Metazoa</taxon>
        <taxon>Chordata</taxon>
        <taxon>Craniata</taxon>
        <taxon>Vertebrata</taxon>
        <taxon>Euteleostomi</taxon>
        <taxon>Actinopterygii</taxon>
        <taxon>Neopterygii</taxon>
        <taxon>Teleostei</taxon>
        <taxon>Ostariophysi</taxon>
        <taxon>Siluriformes</taxon>
        <taxon>Clariidae</taxon>
        <taxon>Clarias</taxon>
    </lineage>
</organism>
<keyword evidence="3" id="KW-1185">Reference proteome</keyword>
<name>A0A8J4UAC6_CLAMG</name>
<reference evidence="2" key="1">
    <citation type="submission" date="2020-07" db="EMBL/GenBank/DDBJ databases">
        <title>Clarias magur genome sequencing, assembly and annotation.</title>
        <authorList>
            <person name="Kushwaha B."/>
            <person name="Kumar R."/>
            <person name="Das P."/>
            <person name="Joshi C.G."/>
            <person name="Kumar D."/>
            <person name="Nagpure N.S."/>
            <person name="Pandey M."/>
            <person name="Agarwal S."/>
            <person name="Srivastava S."/>
            <person name="Singh M."/>
            <person name="Sahoo L."/>
            <person name="Jayasankar P."/>
            <person name="Meher P.K."/>
            <person name="Koringa P.G."/>
            <person name="Iquebal M.A."/>
            <person name="Das S.P."/>
            <person name="Bit A."/>
            <person name="Patnaik S."/>
            <person name="Patel N."/>
            <person name="Shah T.M."/>
            <person name="Hinsu A."/>
            <person name="Jena J.K."/>
        </authorList>
    </citation>
    <scope>NUCLEOTIDE SEQUENCE</scope>
    <source>
        <strain evidence="2">CIFAMagur01</strain>
        <tissue evidence="2">Testis</tissue>
    </source>
</reference>
<gene>
    <name evidence="2" type="primary">arhgef33</name>
    <name evidence="2" type="ORF">DAT39_006071</name>
</gene>
<dbReference type="OrthoDB" id="8828665at2759"/>
<accession>A0A8J4UAC6</accession>
<feature type="non-terminal residue" evidence="2">
    <location>
        <position position="1"/>
    </location>
</feature>
<dbReference type="Proteomes" id="UP000727407">
    <property type="component" value="Unassembled WGS sequence"/>
</dbReference>
<keyword evidence="1" id="KW-0175">Coiled coil</keyword>
<dbReference type="PANTHER" id="PTHR46944">
    <property type="entry name" value="RHO GUANINE NUCLEOTIDE EXCHANGE FACTOR 33"/>
    <property type="match status" value="1"/>
</dbReference>